<dbReference type="Proteomes" id="UP000075420">
    <property type="component" value="Unassembled WGS sequence"/>
</dbReference>
<organism evidence="2 3">
    <name type="scientific">Sorangium cellulosum</name>
    <name type="common">Polyangium cellulosum</name>
    <dbReference type="NCBI Taxonomy" id="56"/>
    <lineage>
        <taxon>Bacteria</taxon>
        <taxon>Pseudomonadati</taxon>
        <taxon>Myxococcota</taxon>
        <taxon>Polyangia</taxon>
        <taxon>Polyangiales</taxon>
        <taxon>Polyangiaceae</taxon>
        <taxon>Sorangium</taxon>
    </lineage>
</organism>
<dbReference type="AlphaFoldDB" id="A0A150P1D3"/>
<sequence>MRVGPDLPYLGERERSFEIYRRASFLAAETVIARDGRPLTVLSAGRPDAPTVVLVNALGVSCLFLVRLVEALSRDRRVVTWETRGLPDYYPDDVAAEGEWDPETHARDLGDVLAAAGRGRADSVISYCSGGYLTLYAAARGVIAPRRVALISPPLELQAEGEKTLYQRTFPPLLTRIARGGPAMAAIVRGIMRQGARRAEDDVDHELHALNDLPFARDETTHRYARLHAPWLALPWADLLRKIAAPTAIFHGTEDDIVHPDTVAALAGAIPGAALRLYEREGHFAVYRSEALLQDVVRFVTAGQAPAGRGS</sequence>
<dbReference type="EMBL" id="JELY01003450">
    <property type="protein sequence ID" value="KYF48840.1"/>
    <property type="molecule type" value="Genomic_DNA"/>
</dbReference>
<feature type="domain" description="AB hydrolase-1" evidence="1">
    <location>
        <begin position="50"/>
        <end position="286"/>
    </location>
</feature>
<evidence type="ECO:0000313" key="3">
    <source>
        <dbReference type="Proteomes" id="UP000075420"/>
    </source>
</evidence>
<dbReference type="InterPro" id="IPR000073">
    <property type="entry name" value="AB_hydrolase_1"/>
</dbReference>
<name>A0A150P1D3_SORCE</name>
<gene>
    <name evidence="2" type="ORF">BE08_40835</name>
</gene>
<dbReference type="Gene3D" id="3.40.50.1820">
    <property type="entry name" value="alpha/beta hydrolase"/>
    <property type="match status" value="1"/>
</dbReference>
<evidence type="ECO:0000313" key="2">
    <source>
        <dbReference type="EMBL" id="KYF48840.1"/>
    </source>
</evidence>
<protein>
    <recommendedName>
        <fullName evidence="1">AB hydrolase-1 domain-containing protein</fullName>
    </recommendedName>
</protein>
<dbReference type="SUPFAM" id="SSF53474">
    <property type="entry name" value="alpha/beta-Hydrolases"/>
    <property type="match status" value="1"/>
</dbReference>
<dbReference type="InterPro" id="IPR029058">
    <property type="entry name" value="AB_hydrolase_fold"/>
</dbReference>
<dbReference type="Pfam" id="PF00561">
    <property type="entry name" value="Abhydrolase_1"/>
    <property type="match status" value="1"/>
</dbReference>
<evidence type="ECO:0000259" key="1">
    <source>
        <dbReference type="Pfam" id="PF00561"/>
    </source>
</evidence>
<proteinExistence type="predicted"/>
<reference evidence="2 3" key="1">
    <citation type="submission" date="2014-02" db="EMBL/GenBank/DDBJ databases">
        <title>The small core and large imbalanced accessory genome model reveals a collaborative survival strategy of Sorangium cellulosum strains in nature.</title>
        <authorList>
            <person name="Han K."/>
            <person name="Peng R."/>
            <person name="Blom J."/>
            <person name="Li Y.-Z."/>
        </authorList>
    </citation>
    <scope>NUCLEOTIDE SEQUENCE [LARGE SCALE GENOMIC DNA]</scope>
    <source>
        <strain evidence="2 3">So0157-25</strain>
    </source>
</reference>
<accession>A0A150P1D3</accession>
<comment type="caution">
    <text evidence="2">The sequence shown here is derived from an EMBL/GenBank/DDBJ whole genome shotgun (WGS) entry which is preliminary data.</text>
</comment>